<gene>
    <name evidence="3" type="ORF">CABS02_14180</name>
</gene>
<sequence length="296" mass="33287">MANKSSNPKTSQSEAKPQWYESLKTFPGLRFKESLNENGTPTPKTEMAFINIVCDRYEKQDEAVQGDIDRKIVIANRGHDLITLALWVAENPESIFGSVSESAWDLAMEKLIRLGTFRCVPFCGKDIGGVIGTILYARWAHQEKPYSCKPTTVTELKRFLRSLDRLSDFVRESDFARAFKQNPAFPYNGPSATIIQKTPVAKTPVTKNPVLRARYDTVPAAARTQQNPVASGATPKNNDQSAAIEKMRLEVNKLRAENEALHSLLARSQDEKVALQWDLIKATSREAELMTELRRM</sequence>
<name>A0A9Q0ATR1_9PEZI</name>
<evidence type="ECO:0000256" key="2">
    <source>
        <dbReference type="SAM" id="MobiDB-lite"/>
    </source>
</evidence>
<dbReference type="AlphaFoldDB" id="A0A9Q0ATR1"/>
<dbReference type="OrthoDB" id="4837162at2759"/>
<comment type="caution">
    <text evidence="3">The sequence shown here is derived from an EMBL/GenBank/DDBJ whole genome shotgun (WGS) entry which is preliminary data.</text>
</comment>
<feature type="coiled-coil region" evidence="1">
    <location>
        <begin position="237"/>
        <end position="271"/>
    </location>
</feature>
<evidence type="ECO:0000256" key="1">
    <source>
        <dbReference type="SAM" id="Coils"/>
    </source>
</evidence>
<dbReference type="EMBL" id="SDAQ01000186">
    <property type="protein sequence ID" value="KAI3531387.1"/>
    <property type="molecule type" value="Genomic_DNA"/>
</dbReference>
<accession>A0A9Q0ATR1</accession>
<feature type="compositionally biased region" description="Polar residues" evidence="2">
    <location>
        <begin position="1"/>
        <end position="15"/>
    </location>
</feature>
<keyword evidence="1" id="KW-0175">Coiled coil</keyword>
<keyword evidence="4" id="KW-1185">Reference proteome</keyword>
<proteinExistence type="predicted"/>
<organism evidence="3 4">
    <name type="scientific">Colletotrichum abscissum</name>
    <dbReference type="NCBI Taxonomy" id="1671311"/>
    <lineage>
        <taxon>Eukaryota</taxon>
        <taxon>Fungi</taxon>
        <taxon>Dikarya</taxon>
        <taxon>Ascomycota</taxon>
        <taxon>Pezizomycotina</taxon>
        <taxon>Sordariomycetes</taxon>
        <taxon>Hypocreomycetidae</taxon>
        <taxon>Glomerellales</taxon>
        <taxon>Glomerellaceae</taxon>
        <taxon>Colletotrichum</taxon>
        <taxon>Colletotrichum acutatum species complex</taxon>
    </lineage>
</organism>
<evidence type="ECO:0000313" key="3">
    <source>
        <dbReference type="EMBL" id="KAI3531387.1"/>
    </source>
</evidence>
<reference evidence="3" key="1">
    <citation type="submission" date="2019-01" db="EMBL/GenBank/DDBJ databases">
        <title>Colletotrichum abscissum LGMF1257.</title>
        <authorList>
            <person name="Baroncelli R."/>
        </authorList>
    </citation>
    <scope>NUCLEOTIDE SEQUENCE</scope>
    <source>
        <strain evidence="3">Ca142</strain>
    </source>
</reference>
<protein>
    <submittedName>
        <fullName evidence="3">Uncharacterized protein</fullName>
    </submittedName>
</protein>
<dbReference type="Proteomes" id="UP001056436">
    <property type="component" value="Unassembled WGS sequence"/>
</dbReference>
<evidence type="ECO:0000313" key="4">
    <source>
        <dbReference type="Proteomes" id="UP001056436"/>
    </source>
</evidence>
<feature type="region of interest" description="Disordered" evidence="2">
    <location>
        <begin position="1"/>
        <end position="20"/>
    </location>
</feature>